<dbReference type="GO" id="GO:0008270">
    <property type="term" value="F:zinc ion binding"/>
    <property type="evidence" value="ECO:0007669"/>
    <property type="project" value="UniProtKB-UniRule"/>
</dbReference>
<feature type="binding site" evidence="7">
    <location>
        <position position="131"/>
    </location>
    <ligand>
        <name>Zn(2+)</name>
        <dbReference type="ChEBI" id="CHEBI:29105"/>
        <note>catalytic</note>
    </ligand>
</feature>
<keyword evidence="7" id="KW-0698">rRNA processing</keyword>
<gene>
    <name evidence="7 8" type="primary">ybeY</name>
    <name evidence="8" type="ORF">EHQ30_18000</name>
</gene>
<accession>A0A2M9Y259</accession>
<sequence>MNSSLNVVTHLNDQWGGDIEIQSDLVLKNSELILKFLSPNFLQVLELSILLVDDQLMKEINFERRGLDKTTDVLSFPLYSESPPIPFQILGEVVISMDTCRKQASEIGHSIIDEFYRLLVHGILHLFGYDHETNEEDAIQMRKKEDECLELVFER</sequence>
<evidence type="ECO:0000256" key="4">
    <source>
        <dbReference type="ARBA" id="ARBA00022759"/>
    </source>
</evidence>
<keyword evidence="3 7" id="KW-0479">Metal-binding</keyword>
<keyword evidence="5 7" id="KW-0378">Hydrolase</keyword>
<evidence type="ECO:0000256" key="1">
    <source>
        <dbReference type="ARBA" id="ARBA00010875"/>
    </source>
</evidence>
<comment type="subcellular location">
    <subcellularLocation>
        <location evidence="7">Cytoplasm</location>
    </subcellularLocation>
</comment>
<evidence type="ECO:0000313" key="9">
    <source>
        <dbReference type="Proteomes" id="UP000297891"/>
    </source>
</evidence>
<evidence type="ECO:0000256" key="7">
    <source>
        <dbReference type="HAMAP-Rule" id="MF_00009"/>
    </source>
</evidence>
<keyword evidence="4 7" id="KW-0255">Endonuclease</keyword>
<dbReference type="Gene3D" id="3.40.390.30">
    <property type="entry name" value="Metalloproteases ('zincins'), catalytic domain"/>
    <property type="match status" value="1"/>
</dbReference>
<reference evidence="8" key="1">
    <citation type="journal article" date="2019" name="PLoS Negl. Trop. Dis.">
        <title>Revisiting the worldwide diversity of Leptospira species in the environment.</title>
        <authorList>
            <person name="Vincent A.T."/>
            <person name="Schiettekatte O."/>
            <person name="Bourhy P."/>
            <person name="Veyrier F.J."/>
            <person name="Picardeau M."/>
        </authorList>
    </citation>
    <scope>NUCLEOTIDE SEQUENCE [LARGE SCALE GENOMIC DNA]</scope>
    <source>
        <strain evidence="8">201800277</strain>
    </source>
</reference>
<feature type="binding site" evidence="7">
    <location>
        <position position="121"/>
    </location>
    <ligand>
        <name>Zn(2+)</name>
        <dbReference type="ChEBI" id="CHEBI:29105"/>
        <note>catalytic</note>
    </ligand>
</feature>
<comment type="cofactor">
    <cofactor evidence="7">
        <name>Zn(2+)</name>
        <dbReference type="ChEBI" id="CHEBI:29105"/>
    </cofactor>
    <text evidence="7">Binds 1 zinc ion.</text>
</comment>
<dbReference type="EC" id="3.1.-.-" evidence="7"/>
<dbReference type="GO" id="GO:0004521">
    <property type="term" value="F:RNA endonuclease activity"/>
    <property type="evidence" value="ECO:0007669"/>
    <property type="project" value="UniProtKB-UniRule"/>
</dbReference>
<dbReference type="Proteomes" id="UP000297891">
    <property type="component" value="Unassembled WGS sequence"/>
</dbReference>
<dbReference type="GO" id="GO:0004222">
    <property type="term" value="F:metalloendopeptidase activity"/>
    <property type="evidence" value="ECO:0007669"/>
    <property type="project" value="InterPro"/>
</dbReference>
<comment type="function">
    <text evidence="7">Single strand-specific metallo-endoribonuclease involved in late-stage 70S ribosome quality control and in maturation of the 3' terminus of the 16S rRNA.</text>
</comment>
<comment type="caution">
    <text evidence="8">The sequence shown here is derived from an EMBL/GenBank/DDBJ whole genome shotgun (WGS) entry which is preliminary data.</text>
</comment>
<protein>
    <recommendedName>
        <fullName evidence="7">Endoribonuclease YbeY</fullName>
        <ecNumber evidence="7">3.1.-.-</ecNumber>
    </recommendedName>
</protein>
<dbReference type="OrthoDB" id="9807740at2"/>
<dbReference type="InterPro" id="IPR020549">
    <property type="entry name" value="YbeY_CS"/>
</dbReference>
<dbReference type="Pfam" id="PF02130">
    <property type="entry name" value="YbeY"/>
    <property type="match status" value="1"/>
</dbReference>
<dbReference type="HAMAP" id="MF_00009">
    <property type="entry name" value="Endoribonucl_YbeY"/>
    <property type="match status" value="1"/>
</dbReference>
<feature type="binding site" evidence="7">
    <location>
        <position position="125"/>
    </location>
    <ligand>
        <name>Zn(2+)</name>
        <dbReference type="ChEBI" id="CHEBI:29105"/>
        <note>catalytic</note>
    </ligand>
</feature>
<dbReference type="NCBIfam" id="TIGR00043">
    <property type="entry name" value="rRNA maturation RNase YbeY"/>
    <property type="match status" value="1"/>
</dbReference>
<dbReference type="InterPro" id="IPR023091">
    <property type="entry name" value="MetalPrtase_cat_dom_sf_prd"/>
</dbReference>
<name>A0A2M9Y259_9LEPT</name>
<proteinExistence type="inferred from homology"/>
<keyword evidence="7" id="KW-0963">Cytoplasm</keyword>
<dbReference type="PROSITE" id="PS01306">
    <property type="entry name" value="UPF0054"/>
    <property type="match status" value="1"/>
</dbReference>
<keyword evidence="9" id="KW-1185">Reference proteome</keyword>
<evidence type="ECO:0000256" key="3">
    <source>
        <dbReference type="ARBA" id="ARBA00022723"/>
    </source>
</evidence>
<dbReference type="RefSeq" id="WP_100790886.1">
    <property type="nucleotide sequence ID" value="NZ_NPDQ01000004.1"/>
</dbReference>
<dbReference type="PANTHER" id="PTHR46986">
    <property type="entry name" value="ENDORIBONUCLEASE YBEY, CHLOROPLASTIC"/>
    <property type="match status" value="1"/>
</dbReference>
<dbReference type="EMBL" id="RQFP01000014">
    <property type="protein sequence ID" value="TGK92071.1"/>
    <property type="molecule type" value="Genomic_DNA"/>
</dbReference>
<comment type="similarity">
    <text evidence="1 7">Belongs to the endoribonuclease YbeY family.</text>
</comment>
<evidence type="ECO:0000313" key="8">
    <source>
        <dbReference type="EMBL" id="TGK92071.1"/>
    </source>
</evidence>
<evidence type="ECO:0000256" key="6">
    <source>
        <dbReference type="ARBA" id="ARBA00022833"/>
    </source>
</evidence>
<keyword evidence="7" id="KW-0690">Ribosome biogenesis</keyword>
<organism evidence="8 9">
    <name type="scientific">Leptospira brenneri</name>
    <dbReference type="NCBI Taxonomy" id="2023182"/>
    <lineage>
        <taxon>Bacteria</taxon>
        <taxon>Pseudomonadati</taxon>
        <taxon>Spirochaetota</taxon>
        <taxon>Spirochaetia</taxon>
        <taxon>Leptospirales</taxon>
        <taxon>Leptospiraceae</taxon>
        <taxon>Leptospira</taxon>
    </lineage>
</organism>
<keyword evidence="2 7" id="KW-0540">Nuclease</keyword>
<dbReference type="PANTHER" id="PTHR46986:SF1">
    <property type="entry name" value="ENDORIBONUCLEASE YBEY, CHLOROPLASTIC"/>
    <property type="match status" value="1"/>
</dbReference>
<dbReference type="GO" id="GO:0005737">
    <property type="term" value="C:cytoplasm"/>
    <property type="evidence" value="ECO:0007669"/>
    <property type="project" value="UniProtKB-SubCell"/>
</dbReference>
<keyword evidence="6 7" id="KW-0862">Zinc</keyword>
<dbReference type="InterPro" id="IPR002036">
    <property type="entry name" value="YbeY"/>
</dbReference>
<dbReference type="SUPFAM" id="SSF55486">
    <property type="entry name" value="Metalloproteases ('zincins'), catalytic domain"/>
    <property type="match status" value="1"/>
</dbReference>
<evidence type="ECO:0000256" key="5">
    <source>
        <dbReference type="ARBA" id="ARBA00022801"/>
    </source>
</evidence>
<dbReference type="AlphaFoldDB" id="A0A2M9Y259"/>
<dbReference type="GO" id="GO:0006364">
    <property type="term" value="P:rRNA processing"/>
    <property type="evidence" value="ECO:0007669"/>
    <property type="project" value="UniProtKB-UniRule"/>
</dbReference>
<evidence type="ECO:0000256" key="2">
    <source>
        <dbReference type="ARBA" id="ARBA00022722"/>
    </source>
</evidence>